<comment type="caution">
    <text evidence="1">The sequence shown here is derived from an EMBL/GenBank/DDBJ whole genome shotgun (WGS) entry which is preliminary data.</text>
</comment>
<sequence length="101" mass="11227">MEDGRGGGNGNTKEMCFEVARDVTGSEVAGNGPYVTVQRGRWRSQWGVNDGPYVLLFDHTFWFCRLYGIITRNGEEQMVGDMCVGGVVKNFIEYVVIPIDG</sequence>
<dbReference type="EMBL" id="CM042048">
    <property type="protein sequence ID" value="KAI3759023.1"/>
    <property type="molecule type" value="Genomic_DNA"/>
</dbReference>
<keyword evidence="2" id="KW-1185">Reference proteome</keyword>
<accession>A0ACB9EIZ4</accession>
<evidence type="ECO:0000313" key="1">
    <source>
        <dbReference type="EMBL" id="KAI3759023.1"/>
    </source>
</evidence>
<name>A0ACB9EIZ4_ARCLA</name>
<gene>
    <name evidence="1" type="ORF">L6452_06596</name>
</gene>
<dbReference type="Proteomes" id="UP001055879">
    <property type="component" value="Linkage Group LG02"/>
</dbReference>
<protein>
    <submittedName>
        <fullName evidence="1">Uncharacterized protein</fullName>
    </submittedName>
</protein>
<reference evidence="1 2" key="2">
    <citation type="journal article" date="2022" name="Mol. Ecol. Resour.">
        <title>The genomes of chicory, endive, great burdock and yacon provide insights into Asteraceae paleo-polyploidization history and plant inulin production.</title>
        <authorList>
            <person name="Fan W."/>
            <person name="Wang S."/>
            <person name="Wang H."/>
            <person name="Wang A."/>
            <person name="Jiang F."/>
            <person name="Liu H."/>
            <person name="Zhao H."/>
            <person name="Xu D."/>
            <person name="Zhang Y."/>
        </authorList>
    </citation>
    <scope>NUCLEOTIDE SEQUENCE [LARGE SCALE GENOMIC DNA]</scope>
    <source>
        <strain evidence="2">cv. Niubang</strain>
    </source>
</reference>
<proteinExistence type="predicted"/>
<organism evidence="1 2">
    <name type="scientific">Arctium lappa</name>
    <name type="common">Greater burdock</name>
    <name type="synonym">Lappa major</name>
    <dbReference type="NCBI Taxonomy" id="4217"/>
    <lineage>
        <taxon>Eukaryota</taxon>
        <taxon>Viridiplantae</taxon>
        <taxon>Streptophyta</taxon>
        <taxon>Embryophyta</taxon>
        <taxon>Tracheophyta</taxon>
        <taxon>Spermatophyta</taxon>
        <taxon>Magnoliopsida</taxon>
        <taxon>eudicotyledons</taxon>
        <taxon>Gunneridae</taxon>
        <taxon>Pentapetalae</taxon>
        <taxon>asterids</taxon>
        <taxon>campanulids</taxon>
        <taxon>Asterales</taxon>
        <taxon>Asteraceae</taxon>
        <taxon>Carduoideae</taxon>
        <taxon>Cardueae</taxon>
        <taxon>Arctiinae</taxon>
        <taxon>Arctium</taxon>
    </lineage>
</organism>
<reference evidence="2" key="1">
    <citation type="journal article" date="2022" name="Mol. Ecol. Resour.">
        <title>The genomes of chicory, endive, great burdock and yacon provide insights into Asteraceae palaeo-polyploidization history and plant inulin production.</title>
        <authorList>
            <person name="Fan W."/>
            <person name="Wang S."/>
            <person name="Wang H."/>
            <person name="Wang A."/>
            <person name="Jiang F."/>
            <person name="Liu H."/>
            <person name="Zhao H."/>
            <person name="Xu D."/>
            <person name="Zhang Y."/>
        </authorList>
    </citation>
    <scope>NUCLEOTIDE SEQUENCE [LARGE SCALE GENOMIC DNA]</scope>
    <source>
        <strain evidence="2">cv. Niubang</strain>
    </source>
</reference>
<evidence type="ECO:0000313" key="2">
    <source>
        <dbReference type="Proteomes" id="UP001055879"/>
    </source>
</evidence>